<protein>
    <recommendedName>
        <fullName evidence="3">Thermostable hemolysin</fullName>
    </recommendedName>
</protein>
<dbReference type="EMBL" id="JTDI01000001">
    <property type="protein sequence ID" value="KHK93517.1"/>
    <property type="molecule type" value="Genomic_DNA"/>
</dbReference>
<evidence type="ECO:0008006" key="3">
    <source>
        <dbReference type="Google" id="ProtNLM"/>
    </source>
</evidence>
<evidence type="ECO:0000313" key="1">
    <source>
        <dbReference type="EMBL" id="KHK93517.1"/>
    </source>
</evidence>
<dbReference type="STRING" id="1348853.LK12_04495"/>
<dbReference type="RefSeq" id="WP_039279734.1">
    <property type="nucleotide sequence ID" value="NZ_JTDI01000001.1"/>
</dbReference>
<organism evidence="1 2">
    <name type="scientific">Novosphingobium malaysiense</name>
    <dbReference type="NCBI Taxonomy" id="1348853"/>
    <lineage>
        <taxon>Bacteria</taxon>
        <taxon>Pseudomonadati</taxon>
        <taxon>Pseudomonadota</taxon>
        <taxon>Alphaproteobacteria</taxon>
        <taxon>Sphingomonadales</taxon>
        <taxon>Sphingomonadaceae</taxon>
        <taxon>Novosphingobium</taxon>
    </lineage>
</organism>
<proteinExistence type="predicted"/>
<accession>A0A0B1ZWI6</accession>
<evidence type="ECO:0000313" key="2">
    <source>
        <dbReference type="Proteomes" id="UP000031057"/>
    </source>
</evidence>
<gene>
    <name evidence="1" type="ORF">LK12_04495</name>
</gene>
<sequence length="181" mass="19762">MADSSEFELVRRRYSEIHGACLMPTFCKYRHVERAETPRAALGFHRAGEAPLYLERYLDGPVDAAVSAAMGRRVTRESIIEIGNLAADDAFAMIELWGSVSNDLGEDCEIAVATLTAPLRAMFGRIGVPLYVLAPATADRADEPGRWGRYYASDPQVCAGVIADGQKAIAAFLARRRRIAA</sequence>
<dbReference type="InterPro" id="IPR022050">
    <property type="entry name" value="T_hemolysin"/>
</dbReference>
<name>A0A0B1ZWI6_9SPHN</name>
<reference evidence="1 2" key="1">
    <citation type="submission" date="2014-10" db="EMBL/GenBank/DDBJ databases">
        <title>Genome sequence of Novosphingobium malaysiense MUSC 273(T).</title>
        <authorList>
            <person name="Lee L.-H."/>
        </authorList>
    </citation>
    <scope>NUCLEOTIDE SEQUENCE [LARGE SCALE GENOMIC DNA]</scope>
    <source>
        <strain evidence="1 2">MUSC 273</strain>
    </source>
</reference>
<keyword evidence="2" id="KW-1185">Reference proteome</keyword>
<dbReference type="OrthoDB" id="7432757at2"/>
<dbReference type="AlphaFoldDB" id="A0A0B1ZWI6"/>
<dbReference type="Pfam" id="PF12261">
    <property type="entry name" value="T_hemolysin"/>
    <property type="match status" value="1"/>
</dbReference>
<dbReference type="Proteomes" id="UP000031057">
    <property type="component" value="Unassembled WGS sequence"/>
</dbReference>
<comment type="caution">
    <text evidence="1">The sequence shown here is derived from an EMBL/GenBank/DDBJ whole genome shotgun (WGS) entry which is preliminary data.</text>
</comment>